<evidence type="ECO:0000256" key="8">
    <source>
        <dbReference type="ARBA" id="ARBA00022777"/>
    </source>
</evidence>
<organism evidence="13 14">
    <name type="scientific">Frederiksenia canicola</name>
    <dbReference type="NCBI Taxonomy" id="123824"/>
    <lineage>
        <taxon>Bacteria</taxon>
        <taxon>Pseudomonadati</taxon>
        <taxon>Pseudomonadota</taxon>
        <taxon>Gammaproteobacteria</taxon>
        <taxon>Pasteurellales</taxon>
        <taxon>Pasteurellaceae</taxon>
        <taxon>Frederiksenia</taxon>
    </lineage>
</organism>
<evidence type="ECO:0000256" key="4">
    <source>
        <dbReference type="ARBA" id="ARBA00022597"/>
    </source>
</evidence>
<dbReference type="SUPFAM" id="SSF55604">
    <property type="entry name" value="Glucose permease domain IIB"/>
    <property type="match status" value="1"/>
</dbReference>
<dbReference type="Gene3D" id="3.30.1360.60">
    <property type="entry name" value="Glucose permease domain IIB"/>
    <property type="match status" value="1"/>
</dbReference>
<keyword evidence="8" id="KW-0418">Kinase</keyword>
<dbReference type="KEGG" id="fcl:A4G17_09390"/>
<keyword evidence="5" id="KW-0808">Transferase</keyword>
<dbReference type="InterPro" id="IPR050429">
    <property type="entry name" value="PTS_Glucose_EIICBA"/>
</dbReference>
<keyword evidence="6" id="KW-0598">Phosphotransferase system</keyword>
<dbReference type="EMBL" id="CP015029">
    <property type="protein sequence ID" value="QIM65642.1"/>
    <property type="molecule type" value="Genomic_DNA"/>
</dbReference>
<accession>A0AAE7C2Z0</accession>
<comment type="subcellular location">
    <subcellularLocation>
        <location evidence="1">Cell membrane</location>
        <topology evidence="1">Multi-pass membrane protein</topology>
    </subcellularLocation>
</comment>
<keyword evidence="4" id="KW-0762">Sugar transport</keyword>
<evidence type="ECO:0000259" key="12">
    <source>
        <dbReference type="PROSITE" id="PS51098"/>
    </source>
</evidence>
<proteinExistence type="predicted"/>
<evidence type="ECO:0000256" key="7">
    <source>
        <dbReference type="ARBA" id="ARBA00022692"/>
    </source>
</evidence>
<feature type="active site" description="Phosphocysteine intermediate; for EIIB activity" evidence="11">
    <location>
        <position position="40"/>
    </location>
</feature>
<evidence type="ECO:0000256" key="5">
    <source>
        <dbReference type="ARBA" id="ARBA00022679"/>
    </source>
</evidence>
<keyword evidence="10" id="KW-0472">Membrane</keyword>
<keyword evidence="2" id="KW-0813">Transport</keyword>
<dbReference type="GO" id="GO:0008982">
    <property type="term" value="F:protein-N(PI)-phosphohistidine-sugar phosphotransferase activity"/>
    <property type="evidence" value="ECO:0007669"/>
    <property type="project" value="InterPro"/>
</dbReference>
<dbReference type="FunFam" id="3.30.1360.60:FF:000001">
    <property type="entry name" value="PTS system glucose-specific IIBC component PtsG"/>
    <property type="match status" value="1"/>
</dbReference>
<sequence>MFGLFKKTTKTESNETLPIDPADLLKALGGEGNIEQISSCITRLRAKLKDLSKVDSEALKTLGAAEVVNVSSGVQAIFGPLSADYAQALNKLLTKE</sequence>
<dbReference type="GO" id="GO:0090563">
    <property type="term" value="F:protein-phosphocysteine-sugar phosphotransferase activity"/>
    <property type="evidence" value="ECO:0007669"/>
    <property type="project" value="TreeGrafter"/>
</dbReference>
<dbReference type="Pfam" id="PF00367">
    <property type="entry name" value="PTS_EIIB"/>
    <property type="match status" value="1"/>
</dbReference>
<dbReference type="Proteomes" id="UP000502287">
    <property type="component" value="Chromosome"/>
</dbReference>
<dbReference type="NCBIfam" id="TIGR00826">
    <property type="entry name" value="EIIB_glc"/>
    <property type="match status" value="1"/>
</dbReference>
<dbReference type="PANTHER" id="PTHR30009">
    <property type="entry name" value="CYTOCHROME C-TYPE SYNTHESIS PROTEIN AND PTS TRANSMEMBRANE COMPONENT"/>
    <property type="match status" value="1"/>
</dbReference>
<keyword evidence="3" id="KW-1003">Cell membrane</keyword>
<dbReference type="GO" id="GO:0009401">
    <property type="term" value="P:phosphoenolpyruvate-dependent sugar phosphotransferase system"/>
    <property type="evidence" value="ECO:0007669"/>
    <property type="project" value="UniProtKB-KW"/>
</dbReference>
<dbReference type="InterPro" id="IPR018113">
    <property type="entry name" value="PTrfase_EIIB_Cys"/>
</dbReference>
<dbReference type="PANTHER" id="PTHR30009:SF4">
    <property type="entry name" value="PTS SYSTEM N-ACETYLGLUCOSAMINE-SPECIFIC EIICBA COMPONENT"/>
    <property type="match status" value="1"/>
</dbReference>
<dbReference type="GO" id="GO:0005886">
    <property type="term" value="C:plasma membrane"/>
    <property type="evidence" value="ECO:0007669"/>
    <property type="project" value="UniProtKB-SubCell"/>
</dbReference>
<evidence type="ECO:0000256" key="10">
    <source>
        <dbReference type="ARBA" id="ARBA00023136"/>
    </source>
</evidence>
<feature type="domain" description="PTS EIIB type-1" evidence="12">
    <location>
        <begin position="18"/>
        <end position="96"/>
    </location>
</feature>
<dbReference type="GO" id="GO:0016301">
    <property type="term" value="F:kinase activity"/>
    <property type="evidence" value="ECO:0007669"/>
    <property type="project" value="UniProtKB-KW"/>
</dbReference>
<evidence type="ECO:0000256" key="9">
    <source>
        <dbReference type="ARBA" id="ARBA00022989"/>
    </source>
</evidence>
<dbReference type="AlphaFoldDB" id="A0AAE7C2Z0"/>
<evidence type="ECO:0000313" key="13">
    <source>
        <dbReference type="EMBL" id="QIM65642.1"/>
    </source>
</evidence>
<evidence type="ECO:0000256" key="6">
    <source>
        <dbReference type="ARBA" id="ARBA00022683"/>
    </source>
</evidence>
<dbReference type="PROSITE" id="PS51098">
    <property type="entry name" value="PTS_EIIB_TYPE_1"/>
    <property type="match status" value="1"/>
</dbReference>
<keyword evidence="9" id="KW-1133">Transmembrane helix</keyword>
<protein>
    <recommendedName>
        <fullName evidence="12">PTS EIIB type-1 domain-containing protein</fullName>
    </recommendedName>
</protein>
<dbReference type="GO" id="GO:0015764">
    <property type="term" value="P:N-acetylglucosamine transport"/>
    <property type="evidence" value="ECO:0007669"/>
    <property type="project" value="TreeGrafter"/>
</dbReference>
<dbReference type="InterPro" id="IPR001996">
    <property type="entry name" value="PTS_IIB_1"/>
</dbReference>
<keyword evidence="7" id="KW-0812">Transmembrane</keyword>
<evidence type="ECO:0000256" key="1">
    <source>
        <dbReference type="ARBA" id="ARBA00004651"/>
    </source>
</evidence>
<dbReference type="CDD" id="cd00212">
    <property type="entry name" value="PTS_IIB_glc"/>
    <property type="match status" value="1"/>
</dbReference>
<evidence type="ECO:0000256" key="3">
    <source>
        <dbReference type="ARBA" id="ARBA00022475"/>
    </source>
</evidence>
<evidence type="ECO:0000256" key="2">
    <source>
        <dbReference type="ARBA" id="ARBA00022448"/>
    </source>
</evidence>
<evidence type="ECO:0000313" key="14">
    <source>
        <dbReference type="Proteomes" id="UP000502287"/>
    </source>
</evidence>
<reference evidence="13 14" key="1">
    <citation type="submission" date="2016-03" db="EMBL/GenBank/DDBJ databases">
        <authorList>
            <person name="Hansen M.J."/>
            <person name="Bojesen A.M."/>
            <person name="Planet P."/>
        </authorList>
    </citation>
    <scope>NUCLEOTIDE SEQUENCE [LARGE SCALE GENOMIC DNA]</scope>
    <source>
        <strain evidence="13 14">HPA 21</strain>
    </source>
</reference>
<dbReference type="InterPro" id="IPR036878">
    <property type="entry name" value="Glu_permease_IIB"/>
</dbReference>
<evidence type="ECO:0000256" key="11">
    <source>
        <dbReference type="PROSITE-ProRule" id="PRU00421"/>
    </source>
</evidence>
<dbReference type="RefSeq" id="WP_123955829.1">
    <property type="nucleotide sequence ID" value="NZ_CP015029.1"/>
</dbReference>
<gene>
    <name evidence="13" type="ORF">A4G17_09390</name>
</gene>
<name>A0AAE7C2Z0_9PAST</name>